<dbReference type="Proteomes" id="UP000683360">
    <property type="component" value="Unassembled WGS sequence"/>
</dbReference>
<comment type="caution">
    <text evidence="1">The sequence shown here is derived from an EMBL/GenBank/DDBJ whole genome shotgun (WGS) entry which is preliminary data.</text>
</comment>
<dbReference type="EMBL" id="CAJPWZ010000753">
    <property type="protein sequence ID" value="CAG2200667.1"/>
    <property type="molecule type" value="Genomic_DNA"/>
</dbReference>
<name>A0A8S3QW74_MYTED</name>
<evidence type="ECO:0000313" key="2">
    <source>
        <dbReference type="Proteomes" id="UP000683360"/>
    </source>
</evidence>
<dbReference type="AlphaFoldDB" id="A0A8S3QW74"/>
<proteinExistence type="predicted"/>
<reference evidence="1" key="1">
    <citation type="submission" date="2021-03" db="EMBL/GenBank/DDBJ databases">
        <authorList>
            <person name="Bekaert M."/>
        </authorList>
    </citation>
    <scope>NUCLEOTIDE SEQUENCE</scope>
</reference>
<gene>
    <name evidence="1" type="ORF">MEDL_15315</name>
</gene>
<keyword evidence="2" id="KW-1185">Reference proteome</keyword>
<evidence type="ECO:0000313" key="1">
    <source>
        <dbReference type="EMBL" id="CAG2200667.1"/>
    </source>
</evidence>
<sequence>MPTRFRAKLQYTDSRRNKRKNILNMLYQFVQNVIKHPVCTTGSLVNLTKKKDCMKTTCTMQMMKNKTSLSERKRVVDTRAKNDIDNRHVRYRSKGSLAIKDWHLHKVIGKFMKLTTSGCDHKVTISIKNGGKRAFLELGILRKDNDEILINECHRKVETTETNGIGFNYE</sequence>
<organism evidence="1 2">
    <name type="scientific">Mytilus edulis</name>
    <name type="common">Blue mussel</name>
    <dbReference type="NCBI Taxonomy" id="6550"/>
    <lineage>
        <taxon>Eukaryota</taxon>
        <taxon>Metazoa</taxon>
        <taxon>Spiralia</taxon>
        <taxon>Lophotrochozoa</taxon>
        <taxon>Mollusca</taxon>
        <taxon>Bivalvia</taxon>
        <taxon>Autobranchia</taxon>
        <taxon>Pteriomorphia</taxon>
        <taxon>Mytilida</taxon>
        <taxon>Mytiloidea</taxon>
        <taxon>Mytilidae</taxon>
        <taxon>Mytilinae</taxon>
        <taxon>Mytilus</taxon>
    </lineage>
</organism>
<accession>A0A8S3QW74</accession>
<protein>
    <submittedName>
        <fullName evidence="1">Uncharacterized protein</fullName>
    </submittedName>
</protein>